<organism evidence="1 2">
    <name type="scientific">Lasiosphaeris hirsuta</name>
    <dbReference type="NCBI Taxonomy" id="260670"/>
    <lineage>
        <taxon>Eukaryota</taxon>
        <taxon>Fungi</taxon>
        <taxon>Dikarya</taxon>
        <taxon>Ascomycota</taxon>
        <taxon>Pezizomycotina</taxon>
        <taxon>Sordariomycetes</taxon>
        <taxon>Sordariomycetidae</taxon>
        <taxon>Sordariales</taxon>
        <taxon>Lasiosphaeriaceae</taxon>
        <taxon>Lasiosphaeris</taxon>
    </lineage>
</organism>
<evidence type="ECO:0000313" key="2">
    <source>
        <dbReference type="Proteomes" id="UP001172102"/>
    </source>
</evidence>
<comment type="caution">
    <text evidence="1">The sequence shown here is derived from an EMBL/GenBank/DDBJ whole genome shotgun (WGS) entry which is preliminary data.</text>
</comment>
<name>A0AA40E8F4_9PEZI</name>
<sequence length="91" mass="10646">MCYRREVDFKSFSMCEVCIDIGFCDECFQKLMDGNLSFRVCNTKHPFLEIYSPRGLVTKGAEGYMVRIRDDRVVSFDEWLSIISRDWAIGV</sequence>
<dbReference type="SUPFAM" id="SSF57850">
    <property type="entry name" value="RING/U-box"/>
    <property type="match status" value="1"/>
</dbReference>
<proteinExistence type="predicted"/>
<gene>
    <name evidence="1" type="ORF">B0H67DRAFT_566693</name>
</gene>
<dbReference type="AlphaFoldDB" id="A0AA40E8F4"/>
<reference evidence="1" key="1">
    <citation type="submission" date="2023-06" db="EMBL/GenBank/DDBJ databases">
        <title>Genome-scale phylogeny and comparative genomics of the fungal order Sordariales.</title>
        <authorList>
            <consortium name="Lawrence Berkeley National Laboratory"/>
            <person name="Hensen N."/>
            <person name="Bonometti L."/>
            <person name="Westerberg I."/>
            <person name="Brannstrom I.O."/>
            <person name="Guillou S."/>
            <person name="Cros-Aarteil S."/>
            <person name="Calhoun S."/>
            <person name="Haridas S."/>
            <person name="Kuo A."/>
            <person name="Mondo S."/>
            <person name="Pangilinan J."/>
            <person name="Riley R."/>
            <person name="Labutti K."/>
            <person name="Andreopoulos B."/>
            <person name="Lipzen A."/>
            <person name="Chen C."/>
            <person name="Yanf M."/>
            <person name="Daum C."/>
            <person name="Ng V."/>
            <person name="Clum A."/>
            <person name="Steindorff A."/>
            <person name="Ohm R."/>
            <person name="Martin F."/>
            <person name="Silar P."/>
            <person name="Natvig D."/>
            <person name="Lalanne C."/>
            <person name="Gautier V."/>
            <person name="Ament-Velasquez S.L."/>
            <person name="Kruys A."/>
            <person name="Hutchinson M.I."/>
            <person name="Powell A.J."/>
            <person name="Barry K."/>
            <person name="Miller A.N."/>
            <person name="Grigoriev I.V."/>
            <person name="Debuchy R."/>
            <person name="Gladieux P."/>
            <person name="Thoren M.H."/>
            <person name="Johannesson H."/>
        </authorList>
    </citation>
    <scope>NUCLEOTIDE SEQUENCE</scope>
    <source>
        <strain evidence="1">SMH4607-1</strain>
    </source>
</reference>
<protein>
    <submittedName>
        <fullName evidence="1">Uncharacterized protein</fullName>
    </submittedName>
</protein>
<accession>A0AA40E8F4</accession>
<evidence type="ECO:0000313" key="1">
    <source>
        <dbReference type="EMBL" id="KAK0732109.1"/>
    </source>
</evidence>
<dbReference type="EMBL" id="JAUKUA010000001">
    <property type="protein sequence ID" value="KAK0732109.1"/>
    <property type="molecule type" value="Genomic_DNA"/>
</dbReference>
<dbReference type="Proteomes" id="UP001172102">
    <property type="component" value="Unassembled WGS sequence"/>
</dbReference>
<keyword evidence="2" id="KW-1185">Reference proteome</keyword>